<dbReference type="AlphaFoldDB" id="B2TLI5"/>
<dbReference type="InterPro" id="IPR052021">
    <property type="entry name" value="Type-I_RS_S_subunit"/>
</dbReference>
<evidence type="ECO:0000259" key="4">
    <source>
        <dbReference type="Pfam" id="PF01420"/>
    </source>
</evidence>
<reference evidence="5" key="2">
    <citation type="submission" date="2009-08" db="EMBL/GenBank/DDBJ databases">
        <authorList>
            <person name="Shrivastava S."/>
            <person name="Brinkac L.M."/>
            <person name="Dodson R.J."/>
            <person name="Harkins D.M."/>
            <person name="Durkin A.S."/>
            <person name="Sutton G."/>
        </authorList>
    </citation>
    <scope>NUCLEOTIDE SEQUENCE</scope>
    <source>
        <strain evidence="5">Eklund 17B</strain>
    </source>
</reference>
<dbReference type="InterPro" id="IPR000055">
    <property type="entry name" value="Restrct_endonuc_typeI_TRD"/>
</dbReference>
<comment type="similarity">
    <text evidence="1">Belongs to the type-I restriction system S methylase family.</text>
</comment>
<sequence length="422" mass="48776">MDKNKVNVPKIRFPGFTDPWEQRRLSDIANLIDGDRGKNYPSSTDFYEDGHTIFLSATNITRNGFSFESNQYITEEKSNVLGNGKVEINDIVLTSRGSLGHIGWYNNDIKSLIPFARINSGMLIIRSMEAVEPSYIAQYMKSSLGKRQIELISFGSAQPQLTKKDMSNYKISITKKSEQDKIGFFFNNLDNLITLHQRKLNHLQDKKKGLLQKMFPKEGEKFPELRFPGFTDPWEQRKLGDIAKRITRKNTELKSTLPLTISAQYGLVDQITFFNKRVASRDVSGYYLLRKGEFAYNKSYSEGYPWGAIKRLERYENGVLSTLYICFKLSDVNSNFLVSYYNTNNWHKEIAQRAAEGARNHGLLNISAEDFFDTKLTIPKSKEEQARIGEYFKQLNNLITLHHRKLNHLQQQKKGLLQQMFI</sequence>
<dbReference type="PANTHER" id="PTHR30408">
    <property type="entry name" value="TYPE-1 RESTRICTION ENZYME ECOKI SPECIFICITY PROTEIN"/>
    <property type="match status" value="1"/>
</dbReference>
<dbReference type="SUPFAM" id="SSF116734">
    <property type="entry name" value="DNA methylase specificity domain"/>
    <property type="match status" value="2"/>
</dbReference>
<dbReference type="PANTHER" id="PTHR30408:SF12">
    <property type="entry name" value="TYPE I RESTRICTION ENZYME MJAVIII SPECIFICITY SUBUNIT"/>
    <property type="match status" value="1"/>
</dbReference>
<dbReference type="Gene3D" id="3.90.220.20">
    <property type="entry name" value="DNA methylase specificity domains"/>
    <property type="match status" value="2"/>
</dbReference>
<organism evidence="5">
    <name type="scientific">Clostridium botulinum (strain Eklund 17B / Type B)</name>
    <dbReference type="NCBI Taxonomy" id="935198"/>
    <lineage>
        <taxon>Bacteria</taxon>
        <taxon>Bacillati</taxon>
        <taxon>Bacillota</taxon>
        <taxon>Clostridia</taxon>
        <taxon>Eubacteriales</taxon>
        <taxon>Clostridiaceae</taxon>
        <taxon>Clostridium</taxon>
    </lineage>
</organism>
<evidence type="ECO:0000313" key="5">
    <source>
        <dbReference type="EMBL" id="ACD23409.1"/>
    </source>
</evidence>
<dbReference type="EMBL" id="CP001056">
    <property type="protein sequence ID" value="ACD23409.1"/>
    <property type="molecule type" value="Genomic_DNA"/>
</dbReference>
<accession>B2TLI5</accession>
<protein>
    <submittedName>
        <fullName evidence="5">Sau1hsdS1</fullName>
    </submittedName>
</protein>
<dbReference type="Pfam" id="PF01420">
    <property type="entry name" value="Methylase_S"/>
    <property type="match status" value="2"/>
</dbReference>
<dbReference type="GO" id="GO:0003677">
    <property type="term" value="F:DNA binding"/>
    <property type="evidence" value="ECO:0007669"/>
    <property type="project" value="UniProtKB-KW"/>
</dbReference>
<dbReference type="InterPro" id="IPR044946">
    <property type="entry name" value="Restrct_endonuc_typeI_TRD_sf"/>
</dbReference>
<keyword evidence="3" id="KW-0238">DNA-binding</keyword>
<dbReference type="KEGG" id="cbk:CLL_A2082"/>
<evidence type="ECO:0000256" key="2">
    <source>
        <dbReference type="ARBA" id="ARBA00022747"/>
    </source>
</evidence>
<dbReference type="REBASE" id="17927">
    <property type="entry name" value="S2.Cbo17BORF2081P"/>
</dbReference>
<keyword evidence="2" id="KW-0680">Restriction system</keyword>
<reference evidence="5" key="1">
    <citation type="submission" date="2009-06" db="EMBL/GenBank/DDBJ databases">
        <authorList>
            <consortium name="US DOE Joint Genome Institute (JGI-PGF)"/>
            <person name="Lucas S."/>
            <person name="Copeland A."/>
            <person name="Lapidus A."/>
            <person name="Glavina del Rio T."/>
            <person name="Dalin E."/>
            <person name="Tice H."/>
            <person name="Bruce D."/>
            <person name="Goodwin L."/>
            <person name="Pitluck S."/>
            <person name="Kyrpides N."/>
            <person name="Mavromatis K."/>
            <person name="Ivanova N."/>
            <person name="Saunders E."/>
            <person name="Brettin T."/>
            <person name="Detter J.C."/>
            <person name="Han C."/>
            <person name="Larimer F."/>
            <person name="Land M."/>
            <person name="Hauser L."/>
            <person name="Markowitz V."/>
            <person name="Cheng J.-F."/>
            <person name="Hugenholtz P."/>
            <person name="Woyke T."/>
            <person name="Wu D."/>
            <person name="Gronow S."/>
            <person name="Klenk H.-P."/>
            <person name="Eisen J.A."/>
        </authorList>
    </citation>
    <scope>NUCLEOTIDE SEQUENCE</scope>
    <source>
        <strain evidence="5">Eklund 17B</strain>
    </source>
</reference>
<dbReference type="GO" id="GO:0009307">
    <property type="term" value="P:DNA restriction-modification system"/>
    <property type="evidence" value="ECO:0007669"/>
    <property type="project" value="UniProtKB-KW"/>
</dbReference>
<evidence type="ECO:0000256" key="1">
    <source>
        <dbReference type="ARBA" id="ARBA00010923"/>
    </source>
</evidence>
<feature type="domain" description="Type I restriction modification DNA specificity" evidence="4">
    <location>
        <begin position="18"/>
        <end position="203"/>
    </location>
</feature>
<name>B2TLI5_CLOBB</name>
<evidence type="ECO:0000256" key="3">
    <source>
        <dbReference type="ARBA" id="ARBA00023125"/>
    </source>
</evidence>
<gene>
    <name evidence="5" type="ordered locus">CLL_A2082</name>
</gene>
<feature type="domain" description="Type I restriction modification DNA specificity" evidence="4">
    <location>
        <begin position="233"/>
        <end position="410"/>
    </location>
</feature>
<dbReference type="HOGENOM" id="CLU_021095_0_2_9"/>
<proteinExistence type="inferred from homology"/>